<gene>
    <name evidence="2" type="ORF">B5G22_03585</name>
</gene>
<sequence>MLTQSKETRDAWRASQRTLDIKVTIDGKTYGATDINSLKYDSGAYNGDTFAIGSTYSNTVQIEFSHLIEGLKLGMEVRPSIGIKTSSGYVYEPLGVFIISSEIKMDRNNNLTTVSASDRFCGLEGAYTSKLTYPAKVLDVIAEICTQSGVKANTDDLARLPHQADLPAPITGQSYRKALGWIAQLYAGYALFDRQGLFTIRTISEPNYELDPSQYEQAGLTKNEAAYKINGIQCQVTITTKTRDGESTEETKTYQAGDATGSQIKLENNIMTPQRLNDIWEQLKDLTFYPFSLNWFGNPAVEAGDWLRLEDKQGNSFVVPNSSYTLDFNGGLSATSKADQTTSSDQMVPWQGNVAQTIKELKIRRSPDGTVVFPPSVTEPPANAKFNDVWFKKNGNSTELWIFEKQDDGSGKWIRKDLSDDEIKKKVADAQQELNQAKADIISNKQKADADIENLNKSIEDNKKVADESLQKLNDSVTNLQGQYDNNVVPNLNKVMADASDALQKYISAQNSIADLTKQAQEQGKDIADVTNTVKGLNINYANLAGDVSSTKVDVKGLQTTIGTANGDIAQLKLDAQNLQTMLAGKVD</sequence>
<name>A0A1Y3UJR1_LIMRT</name>
<dbReference type="Gene3D" id="1.20.5.340">
    <property type="match status" value="1"/>
</dbReference>
<evidence type="ECO:0000313" key="2">
    <source>
        <dbReference type="EMBL" id="OUN49046.1"/>
    </source>
</evidence>
<dbReference type="AlphaFoldDB" id="A0A1Y3UJR1"/>
<evidence type="ECO:0000313" key="3">
    <source>
        <dbReference type="Proteomes" id="UP000195868"/>
    </source>
</evidence>
<proteinExistence type="predicted"/>
<protein>
    <submittedName>
        <fullName evidence="2">Peptidase</fullName>
    </submittedName>
</protein>
<organism evidence="2 3">
    <name type="scientific">Limosilactobacillus reuteri</name>
    <name type="common">Lactobacillus reuteri</name>
    <dbReference type="NCBI Taxonomy" id="1598"/>
    <lineage>
        <taxon>Bacteria</taxon>
        <taxon>Bacillati</taxon>
        <taxon>Bacillota</taxon>
        <taxon>Bacilli</taxon>
        <taxon>Lactobacillales</taxon>
        <taxon>Lactobacillaceae</taxon>
        <taxon>Limosilactobacillus</taxon>
    </lineage>
</organism>
<feature type="coiled-coil region" evidence="1">
    <location>
        <begin position="420"/>
        <end position="476"/>
    </location>
</feature>
<dbReference type="Proteomes" id="UP000195868">
    <property type="component" value="Unassembled WGS sequence"/>
</dbReference>
<evidence type="ECO:0000256" key="1">
    <source>
        <dbReference type="SAM" id="Coils"/>
    </source>
</evidence>
<dbReference type="EMBL" id="NFHN01000010">
    <property type="protein sequence ID" value="OUN49046.1"/>
    <property type="molecule type" value="Genomic_DNA"/>
</dbReference>
<keyword evidence="1" id="KW-0175">Coiled coil</keyword>
<reference evidence="3" key="1">
    <citation type="submission" date="2017-04" db="EMBL/GenBank/DDBJ databases">
        <title>Function of individual gut microbiota members based on whole genome sequencing of pure cultures obtained from chicken caecum.</title>
        <authorList>
            <person name="Medvecky M."/>
            <person name="Cejkova D."/>
            <person name="Polansky O."/>
            <person name="Karasova D."/>
            <person name="Kubasova T."/>
            <person name="Cizek A."/>
            <person name="Rychlik I."/>
        </authorList>
    </citation>
    <scope>NUCLEOTIDE SEQUENCE [LARGE SCALE GENOMIC DNA]</scope>
    <source>
        <strain evidence="3">An71</strain>
    </source>
</reference>
<feature type="non-terminal residue" evidence="2">
    <location>
        <position position="588"/>
    </location>
</feature>
<accession>A0A1Y3UJR1</accession>
<comment type="caution">
    <text evidence="2">The sequence shown here is derived from an EMBL/GenBank/DDBJ whole genome shotgun (WGS) entry which is preliminary data.</text>
</comment>